<dbReference type="Proteomes" id="UP000242254">
    <property type="component" value="Unassembled WGS sequence"/>
</dbReference>
<dbReference type="InterPro" id="IPR036691">
    <property type="entry name" value="Endo/exonu/phosph_ase_sf"/>
</dbReference>
<dbReference type="GeneID" id="35444732"/>
<dbReference type="Pfam" id="PF14529">
    <property type="entry name" value="Exo_endo_phos_2"/>
    <property type="match status" value="1"/>
</dbReference>
<accession>A0A2G4T1E8</accession>
<dbReference type="Gene3D" id="3.60.10.10">
    <property type="entry name" value="Endonuclease/exonuclease/phosphatase"/>
    <property type="match status" value="1"/>
</dbReference>
<sequence length="277" mass="31888">MNRDSLGIALLANPFNPFSVQHIPHKNDILAKYALSFTISTYLVHCLYLPPSLPHTEYSDILNLLPPNMSNTESTIICGDLNAQIGKVTGDTLHNHRGQLLYEWINSHNMTIWNERLAYGSPTFMNYSGSSIIDYFISMTEPSYSSLIIRDDLSLDSYYKFMNLSFQASAPPQRPLPSKGILWYLGKLKDKKLRAQYNNRFSHLTKDHIPTTAPSFDNRASASAYIEKLNHDLCQAIYQSLDEVCDCNTRQWCSPLQQFWTADLQEVFELKEHYYRK</sequence>
<proteinExistence type="predicted"/>
<protein>
    <recommendedName>
        <fullName evidence="1">Endonuclease/exonuclease/phosphatase domain-containing protein</fullName>
    </recommendedName>
</protein>
<reference evidence="2 3" key="1">
    <citation type="journal article" date="2016" name="Proc. Natl. Acad. Sci. U.S.A.">
        <title>Lipid metabolic changes in an early divergent fungus govern the establishment of a mutualistic symbiosis with endobacteria.</title>
        <authorList>
            <person name="Lastovetsky O.A."/>
            <person name="Gaspar M.L."/>
            <person name="Mondo S.J."/>
            <person name="LaButti K.M."/>
            <person name="Sandor L."/>
            <person name="Grigoriev I.V."/>
            <person name="Henry S.A."/>
            <person name="Pawlowska T.E."/>
        </authorList>
    </citation>
    <scope>NUCLEOTIDE SEQUENCE [LARGE SCALE GENOMIC DNA]</scope>
    <source>
        <strain evidence="2 3">ATCC 52813</strain>
    </source>
</reference>
<organism evidence="2 3">
    <name type="scientific">Rhizopus microsporus ATCC 52813</name>
    <dbReference type="NCBI Taxonomy" id="1340429"/>
    <lineage>
        <taxon>Eukaryota</taxon>
        <taxon>Fungi</taxon>
        <taxon>Fungi incertae sedis</taxon>
        <taxon>Mucoromycota</taxon>
        <taxon>Mucoromycotina</taxon>
        <taxon>Mucoromycetes</taxon>
        <taxon>Mucorales</taxon>
        <taxon>Mucorineae</taxon>
        <taxon>Rhizopodaceae</taxon>
        <taxon>Rhizopus</taxon>
    </lineage>
</organism>
<gene>
    <name evidence="2" type="ORF">RHIMIDRAFT_290469</name>
</gene>
<dbReference type="InterPro" id="IPR005135">
    <property type="entry name" value="Endo/exonuclease/phosphatase"/>
</dbReference>
<name>A0A2G4T1E8_RHIZD</name>
<dbReference type="EMBL" id="KZ303845">
    <property type="protein sequence ID" value="PHZ14838.1"/>
    <property type="molecule type" value="Genomic_DNA"/>
</dbReference>
<dbReference type="STRING" id="1340429.A0A2G4T1E8"/>
<evidence type="ECO:0000313" key="2">
    <source>
        <dbReference type="EMBL" id="PHZ14838.1"/>
    </source>
</evidence>
<dbReference type="RefSeq" id="XP_023468546.1">
    <property type="nucleotide sequence ID" value="XM_023613743.1"/>
</dbReference>
<feature type="domain" description="Endonuclease/exonuclease/phosphatase" evidence="1">
    <location>
        <begin position="43"/>
        <end position="140"/>
    </location>
</feature>
<dbReference type="GO" id="GO:0003824">
    <property type="term" value="F:catalytic activity"/>
    <property type="evidence" value="ECO:0007669"/>
    <property type="project" value="InterPro"/>
</dbReference>
<dbReference type="SUPFAM" id="SSF56219">
    <property type="entry name" value="DNase I-like"/>
    <property type="match status" value="1"/>
</dbReference>
<evidence type="ECO:0000313" key="3">
    <source>
        <dbReference type="Proteomes" id="UP000242254"/>
    </source>
</evidence>
<evidence type="ECO:0000259" key="1">
    <source>
        <dbReference type="Pfam" id="PF14529"/>
    </source>
</evidence>
<keyword evidence="3" id="KW-1185">Reference proteome</keyword>
<dbReference type="AlphaFoldDB" id="A0A2G4T1E8"/>